<evidence type="ECO:0000256" key="2">
    <source>
        <dbReference type="ARBA" id="ARBA00022574"/>
    </source>
</evidence>
<dbReference type="GO" id="GO:0005930">
    <property type="term" value="C:axoneme"/>
    <property type="evidence" value="ECO:0007669"/>
    <property type="project" value="TreeGrafter"/>
</dbReference>
<evidence type="ECO:0000313" key="6">
    <source>
        <dbReference type="EMBL" id="KAK6295258.1"/>
    </source>
</evidence>
<dbReference type="PANTHER" id="PTHR15722">
    <property type="entry name" value="IFT140/172-RELATED"/>
    <property type="match status" value="1"/>
</dbReference>
<dbReference type="GO" id="GO:0036064">
    <property type="term" value="C:ciliary basal body"/>
    <property type="evidence" value="ECO:0007669"/>
    <property type="project" value="TreeGrafter"/>
</dbReference>
<dbReference type="GO" id="GO:0030992">
    <property type="term" value="C:intraciliary transport particle B"/>
    <property type="evidence" value="ECO:0007669"/>
    <property type="project" value="TreeGrafter"/>
</dbReference>
<dbReference type="AlphaFoldDB" id="A0AAN8KPY4"/>
<keyword evidence="4" id="KW-0969">Cilium</keyword>
<dbReference type="Proteomes" id="UP001356427">
    <property type="component" value="Unassembled WGS sequence"/>
</dbReference>
<protein>
    <submittedName>
        <fullName evidence="6">Uncharacterized protein</fullName>
    </submittedName>
</protein>
<evidence type="ECO:0000256" key="3">
    <source>
        <dbReference type="ARBA" id="ARBA00022737"/>
    </source>
</evidence>
<keyword evidence="2" id="KW-0853">WD repeat</keyword>
<gene>
    <name evidence="6" type="ORF">J4Q44_G00344840</name>
</gene>
<evidence type="ECO:0000256" key="5">
    <source>
        <dbReference type="ARBA" id="ARBA00023273"/>
    </source>
</evidence>
<evidence type="ECO:0000256" key="1">
    <source>
        <dbReference type="ARBA" id="ARBA00004138"/>
    </source>
</evidence>
<comment type="subcellular location">
    <subcellularLocation>
        <location evidence="1">Cell projection</location>
        <location evidence="1">Cilium</location>
    </subcellularLocation>
</comment>
<name>A0AAN8KPY4_9TELE</name>
<proteinExistence type="predicted"/>
<reference evidence="6 7" key="1">
    <citation type="submission" date="2021-04" db="EMBL/GenBank/DDBJ databases">
        <authorList>
            <person name="De Guttry C."/>
            <person name="Zahm M."/>
            <person name="Klopp C."/>
            <person name="Cabau C."/>
            <person name="Louis A."/>
            <person name="Berthelot C."/>
            <person name="Parey E."/>
            <person name="Roest Crollius H."/>
            <person name="Montfort J."/>
            <person name="Robinson-Rechavi M."/>
            <person name="Bucao C."/>
            <person name="Bouchez O."/>
            <person name="Gislard M."/>
            <person name="Lluch J."/>
            <person name="Milhes M."/>
            <person name="Lampietro C."/>
            <person name="Lopez Roques C."/>
            <person name="Donnadieu C."/>
            <person name="Braasch I."/>
            <person name="Desvignes T."/>
            <person name="Postlethwait J."/>
            <person name="Bobe J."/>
            <person name="Wedekind C."/>
            <person name="Guiguen Y."/>
        </authorList>
    </citation>
    <scope>NUCLEOTIDE SEQUENCE [LARGE SCALE GENOMIC DNA]</scope>
    <source>
        <strain evidence="6">Cs_M1</strain>
        <tissue evidence="6">Blood</tissue>
    </source>
</reference>
<organism evidence="6 7">
    <name type="scientific">Coregonus suidteri</name>
    <dbReference type="NCBI Taxonomy" id="861788"/>
    <lineage>
        <taxon>Eukaryota</taxon>
        <taxon>Metazoa</taxon>
        <taxon>Chordata</taxon>
        <taxon>Craniata</taxon>
        <taxon>Vertebrata</taxon>
        <taxon>Euteleostomi</taxon>
        <taxon>Actinopterygii</taxon>
        <taxon>Neopterygii</taxon>
        <taxon>Teleostei</taxon>
        <taxon>Protacanthopterygii</taxon>
        <taxon>Salmoniformes</taxon>
        <taxon>Salmonidae</taxon>
        <taxon>Coregoninae</taxon>
        <taxon>Coregonus</taxon>
    </lineage>
</organism>
<keyword evidence="3" id="KW-0677">Repeat</keyword>
<sequence>MELEIESRFSEADYQYMEGQEWKAAVNMYRVNDMWEEAYRVAKSHGGASAHKQVAYLWAKSLGGEAAVKLLNKFGLLETAIDFAADNCSFAFAFELARLSTKNKIPEIHLTNAIMLEDEGKFAEAKTEFIKVGKPKECRCTFITRTGLEPRGWRRPTTQTVCQMCWWANFCFEQKDFQKADAFLLRAQKPELVIKYHKDVEKWSDAMQNCKEYLPNKLSILQEEYEKEGAKKCSRGVEGMVEQAREWEQSEEYTWAVECYLKVKDSTNVPLMEKCWMKASELAIKFLTQERAVDVIHAVGPRLTQFRKYSAAAELYLNLDLIKEAIDAFIEGEEWNKAKRVTKELDPRFEDYVDQRYKEHLKNQGKAY</sequence>
<dbReference type="GO" id="GO:0042073">
    <property type="term" value="P:intraciliary transport"/>
    <property type="evidence" value="ECO:0007669"/>
    <property type="project" value="TreeGrafter"/>
</dbReference>
<dbReference type="PANTHER" id="PTHR15722:SF2">
    <property type="entry name" value="INTRAFLAGELLAR TRANSPORT PROTEIN 172 HOMOLOG"/>
    <property type="match status" value="1"/>
</dbReference>
<keyword evidence="7" id="KW-1185">Reference proteome</keyword>
<dbReference type="EMBL" id="JAGTTL010000034">
    <property type="protein sequence ID" value="KAK6295258.1"/>
    <property type="molecule type" value="Genomic_DNA"/>
</dbReference>
<comment type="caution">
    <text evidence="6">The sequence shown here is derived from an EMBL/GenBank/DDBJ whole genome shotgun (WGS) entry which is preliminary data.</text>
</comment>
<dbReference type="Gene3D" id="1.25.40.470">
    <property type="match status" value="1"/>
</dbReference>
<evidence type="ECO:0000256" key="4">
    <source>
        <dbReference type="ARBA" id="ARBA00023069"/>
    </source>
</evidence>
<keyword evidence="5" id="KW-0966">Cell projection</keyword>
<accession>A0AAN8KPY4</accession>
<evidence type="ECO:0000313" key="7">
    <source>
        <dbReference type="Proteomes" id="UP001356427"/>
    </source>
</evidence>